<accession>A0A164KQD9</accession>
<dbReference type="EMBL" id="LWGR01000012">
    <property type="protein sequence ID" value="KZM71627.1"/>
    <property type="molecule type" value="Genomic_DNA"/>
</dbReference>
<evidence type="ECO:0000313" key="1">
    <source>
        <dbReference type="EMBL" id="KZM71627.1"/>
    </source>
</evidence>
<organism evidence="1 2">
    <name type="scientific">Nocardia terpenica</name>
    <dbReference type="NCBI Taxonomy" id="455432"/>
    <lineage>
        <taxon>Bacteria</taxon>
        <taxon>Bacillati</taxon>
        <taxon>Actinomycetota</taxon>
        <taxon>Actinomycetes</taxon>
        <taxon>Mycobacteriales</taxon>
        <taxon>Nocardiaceae</taxon>
        <taxon>Nocardia</taxon>
    </lineage>
</organism>
<comment type="caution">
    <text evidence="1">The sequence shown here is derived from an EMBL/GenBank/DDBJ whole genome shotgun (WGS) entry which is preliminary data.</text>
</comment>
<proteinExistence type="predicted"/>
<gene>
    <name evidence="1" type="ORF">AWN90_02570</name>
</gene>
<name>A0A164KQD9_9NOCA</name>
<reference evidence="1 2" key="1">
    <citation type="submission" date="2016-04" db="EMBL/GenBank/DDBJ databases">
        <authorList>
            <person name="Evans L.H."/>
            <person name="Alamgir A."/>
            <person name="Owens N."/>
            <person name="Weber N.D."/>
            <person name="Virtaneva K."/>
            <person name="Barbian K."/>
            <person name="Babar A."/>
            <person name="Rosenke K."/>
        </authorList>
    </citation>
    <scope>NUCLEOTIDE SEQUENCE [LARGE SCALE GENOMIC DNA]</scope>
    <source>
        <strain evidence="1 2">IFM 0406</strain>
    </source>
</reference>
<dbReference type="Proteomes" id="UP000076512">
    <property type="component" value="Unassembled WGS sequence"/>
</dbReference>
<dbReference type="AlphaFoldDB" id="A0A164KQD9"/>
<sequence length="87" mass="9404">MRLDQIGEVDLRVTKFSGRFEIFETVTGIEVIVQIVAVTCLDDGHLLDQGMHQLPDGAGMCVTGRVPVRHDDHSACSGQLLRVGGGE</sequence>
<protein>
    <submittedName>
        <fullName evidence="1">Uncharacterized protein</fullName>
    </submittedName>
</protein>
<evidence type="ECO:0000313" key="2">
    <source>
        <dbReference type="Proteomes" id="UP000076512"/>
    </source>
</evidence>
<keyword evidence="2" id="KW-1185">Reference proteome</keyword>